<name>A0AAW2VQ90_SESRA</name>
<reference evidence="1" key="2">
    <citation type="journal article" date="2024" name="Plant">
        <title>Genomic evolution and insights into agronomic trait innovations of Sesamum species.</title>
        <authorList>
            <person name="Miao H."/>
            <person name="Wang L."/>
            <person name="Qu L."/>
            <person name="Liu H."/>
            <person name="Sun Y."/>
            <person name="Le M."/>
            <person name="Wang Q."/>
            <person name="Wei S."/>
            <person name="Zheng Y."/>
            <person name="Lin W."/>
            <person name="Duan Y."/>
            <person name="Cao H."/>
            <person name="Xiong S."/>
            <person name="Wang X."/>
            <person name="Wei L."/>
            <person name="Li C."/>
            <person name="Ma Q."/>
            <person name="Ju M."/>
            <person name="Zhao R."/>
            <person name="Li G."/>
            <person name="Mu C."/>
            <person name="Tian Q."/>
            <person name="Mei H."/>
            <person name="Zhang T."/>
            <person name="Gao T."/>
            <person name="Zhang H."/>
        </authorList>
    </citation>
    <scope>NUCLEOTIDE SEQUENCE</scope>
    <source>
        <strain evidence="1">G02</strain>
    </source>
</reference>
<dbReference type="AlphaFoldDB" id="A0AAW2VQ90"/>
<reference evidence="1" key="1">
    <citation type="submission" date="2020-06" db="EMBL/GenBank/DDBJ databases">
        <authorList>
            <person name="Li T."/>
            <person name="Hu X."/>
            <person name="Zhang T."/>
            <person name="Song X."/>
            <person name="Zhang H."/>
            <person name="Dai N."/>
            <person name="Sheng W."/>
            <person name="Hou X."/>
            <person name="Wei L."/>
        </authorList>
    </citation>
    <scope>NUCLEOTIDE SEQUENCE</scope>
    <source>
        <strain evidence="1">G02</strain>
        <tissue evidence="1">Leaf</tissue>
    </source>
</reference>
<dbReference type="InterPro" id="IPR004252">
    <property type="entry name" value="Probable_transposase_24"/>
</dbReference>
<gene>
    <name evidence="1" type="ORF">Sradi_0686600</name>
</gene>
<organism evidence="1">
    <name type="scientific">Sesamum radiatum</name>
    <name type="common">Black benniseed</name>
    <dbReference type="NCBI Taxonomy" id="300843"/>
    <lineage>
        <taxon>Eukaryota</taxon>
        <taxon>Viridiplantae</taxon>
        <taxon>Streptophyta</taxon>
        <taxon>Embryophyta</taxon>
        <taxon>Tracheophyta</taxon>
        <taxon>Spermatophyta</taxon>
        <taxon>Magnoliopsida</taxon>
        <taxon>eudicotyledons</taxon>
        <taxon>Gunneridae</taxon>
        <taxon>Pentapetalae</taxon>
        <taxon>asterids</taxon>
        <taxon>lamiids</taxon>
        <taxon>Lamiales</taxon>
        <taxon>Pedaliaceae</taxon>
        <taxon>Sesamum</taxon>
    </lineage>
</organism>
<evidence type="ECO:0000313" key="1">
    <source>
        <dbReference type="EMBL" id="KAL0430606.1"/>
    </source>
</evidence>
<dbReference type="Pfam" id="PF03004">
    <property type="entry name" value="Transposase_24"/>
    <property type="match status" value="1"/>
</dbReference>
<protein>
    <submittedName>
        <fullName evidence="1">Uncharacterized protein</fullName>
    </submittedName>
</protein>
<proteinExistence type="predicted"/>
<dbReference type="EMBL" id="JACGWJ010000003">
    <property type="protein sequence ID" value="KAL0430606.1"/>
    <property type="molecule type" value="Genomic_DNA"/>
</dbReference>
<feature type="non-terminal residue" evidence="1">
    <location>
        <position position="1"/>
    </location>
</feature>
<comment type="caution">
    <text evidence="1">The sequence shown here is derived from an EMBL/GenBank/DDBJ whole genome shotgun (WGS) entry which is preliminary data.</text>
</comment>
<sequence>YDSRVLLRYRRAVVGTWKYIFNSYATSWLNKTFLETRVAGTQPNWLGGDTWHELQAYWDTDEFKAKLDKNKGNRVANPVAASTVYHVGSCSVGMHKRNFISMQEAQLGRPPNQMELFKKTNCRLRLPVGEREGQIFGMGFDAWMSDAVQPWTTEARPSSIAATPSPFDIELDKIILVLSALCTKMGMPTDIFQGAINH</sequence>
<accession>A0AAW2VQ90</accession>